<dbReference type="GO" id="GO:0016755">
    <property type="term" value="F:aminoacyltransferase activity"/>
    <property type="evidence" value="ECO:0007669"/>
    <property type="project" value="TreeGrafter"/>
</dbReference>
<feature type="transmembrane region" description="Helical" evidence="6">
    <location>
        <begin position="113"/>
        <end position="129"/>
    </location>
</feature>
<feature type="transmembrane region" description="Helical" evidence="6">
    <location>
        <begin position="23"/>
        <end position="44"/>
    </location>
</feature>
<reference evidence="8 9" key="1">
    <citation type="journal article" date="2013" name="Genome Announc.">
        <title>Complete Genome Sequence of Leifsonia xyli subsp. cynodontis Strain DSM46306, a Gram-Positive Bacterial Pathogen of Grasses.</title>
        <authorList>
            <person name="Monteiro-Vitorello C.B."/>
            <person name="Zerillo M.M."/>
            <person name="Van Sluys M.A."/>
            <person name="Camargo L.E."/>
            <person name="Kitajima J.P."/>
        </authorList>
    </citation>
    <scope>NUCLEOTIDE SEQUENCE [LARGE SCALE GENOMIC DNA]</scope>
    <source>
        <strain evidence="8 9">DSM 46306</strain>
    </source>
</reference>
<organism evidence="8 9">
    <name type="scientific">Leifsonia xyli subsp. cynodontis DSM 46306</name>
    <dbReference type="NCBI Taxonomy" id="1389489"/>
    <lineage>
        <taxon>Bacteria</taxon>
        <taxon>Bacillati</taxon>
        <taxon>Actinomycetota</taxon>
        <taxon>Actinomycetes</taxon>
        <taxon>Micrococcales</taxon>
        <taxon>Microbacteriaceae</taxon>
        <taxon>Leifsonia</taxon>
    </lineage>
</organism>
<evidence type="ECO:0000313" key="8">
    <source>
        <dbReference type="EMBL" id="AGW40385.1"/>
    </source>
</evidence>
<dbReference type="PANTHER" id="PTHR34697">
    <property type="entry name" value="PHOSPHATIDYLGLYCEROL LYSYLTRANSFERASE"/>
    <property type="match status" value="1"/>
</dbReference>
<feature type="transmembrane region" description="Helical" evidence="6">
    <location>
        <begin position="135"/>
        <end position="154"/>
    </location>
</feature>
<keyword evidence="3 6" id="KW-0812">Transmembrane</keyword>
<feature type="transmembrane region" description="Helical" evidence="6">
    <location>
        <begin position="91"/>
        <end position="108"/>
    </location>
</feature>
<dbReference type="eggNOG" id="COG2898">
    <property type="taxonomic scope" value="Bacteria"/>
</dbReference>
<accession>U3P269</accession>
<feature type="domain" description="Phosphatidylglycerol lysyltransferase C-terminal" evidence="7">
    <location>
        <begin position="408"/>
        <end position="484"/>
    </location>
</feature>
<evidence type="ECO:0000256" key="3">
    <source>
        <dbReference type="ARBA" id="ARBA00022692"/>
    </source>
</evidence>
<dbReference type="EMBL" id="CP006734">
    <property type="protein sequence ID" value="AGW40385.1"/>
    <property type="molecule type" value="Genomic_DNA"/>
</dbReference>
<dbReference type="Proteomes" id="UP000016743">
    <property type="component" value="Chromosome"/>
</dbReference>
<dbReference type="RefSeq" id="WP_021753832.1">
    <property type="nucleotide sequence ID" value="NC_022438.1"/>
</dbReference>
<keyword evidence="2" id="KW-1003">Cell membrane</keyword>
<evidence type="ECO:0000256" key="4">
    <source>
        <dbReference type="ARBA" id="ARBA00022989"/>
    </source>
</evidence>
<comment type="subcellular location">
    <subcellularLocation>
        <location evidence="1">Cell membrane</location>
        <topology evidence="1">Multi-pass membrane protein</topology>
    </subcellularLocation>
</comment>
<feature type="transmembrane region" description="Helical" evidence="6">
    <location>
        <begin position="302"/>
        <end position="324"/>
    </location>
</feature>
<dbReference type="HOGENOM" id="CLU_546051_0_0_11"/>
<evidence type="ECO:0000313" key="9">
    <source>
        <dbReference type="Proteomes" id="UP000016743"/>
    </source>
</evidence>
<sequence length="499" mass="52993">MGTTIHAGRWWTPATALFVPENAVQTVVSITTALILLATAERLLGTARATLAFLVTGVLGIALGVLGQWSAANTGELLTHTTESGVTLDPTVGIVGALIAASAFANTLWRRRIRLLTFAFILMLALYNSDQNNVYRLIAALLGLALGAILRGGRIQRIRRSSHGETRTLVAALIGLTALGPLAALLPPGGFGSFSFIAAQGFGPALLSLLPLALLLVTAIGLRRGRHFALLLGIVVDIALIVLPFAAIPGGRLSADIDGYAALAPVAAVLLWLFAVLLPPLASLVLLIATRRQFQIRAPRDAVVRFTLLSVISFALLAVAYLVAGLATLSSYVPEAGLGDVFASMLRRFVPAGLESALGPVVVPTAPIVLSLSHWVGPVFWSVFVLGVLRLYRATSTGRTAGDELRFRELLRWGGGGTLGFRGTWPGNVYWFSEEGDAAIAYRVIDGVAITLSDPVCRPEHAERAIIDFVAFCDANSWTPAFYSRRILVVVATRRLAGR</sequence>
<keyword evidence="4 6" id="KW-1133">Transmembrane helix</keyword>
<evidence type="ECO:0000259" key="7">
    <source>
        <dbReference type="Pfam" id="PF09924"/>
    </source>
</evidence>
<keyword evidence="9" id="KW-1185">Reference proteome</keyword>
<evidence type="ECO:0000256" key="6">
    <source>
        <dbReference type="SAM" id="Phobius"/>
    </source>
</evidence>
<dbReference type="GO" id="GO:0055091">
    <property type="term" value="P:phospholipid homeostasis"/>
    <property type="evidence" value="ECO:0007669"/>
    <property type="project" value="TreeGrafter"/>
</dbReference>
<feature type="transmembrane region" description="Helical" evidence="6">
    <location>
        <begin position="166"/>
        <end position="186"/>
    </location>
</feature>
<evidence type="ECO:0000256" key="2">
    <source>
        <dbReference type="ARBA" id="ARBA00022475"/>
    </source>
</evidence>
<name>U3P269_LEIXC</name>
<feature type="transmembrane region" description="Helical" evidence="6">
    <location>
        <begin position="192"/>
        <end position="216"/>
    </location>
</feature>
<dbReference type="GO" id="GO:0005886">
    <property type="term" value="C:plasma membrane"/>
    <property type="evidence" value="ECO:0007669"/>
    <property type="project" value="UniProtKB-SubCell"/>
</dbReference>
<proteinExistence type="predicted"/>
<feature type="transmembrane region" description="Helical" evidence="6">
    <location>
        <begin position="228"/>
        <end position="248"/>
    </location>
</feature>
<keyword evidence="5 6" id="KW-0472">Membrane</keyword>
<evidence type="ECO:0000256" key="5">
    <source>
        <dbReference type="ARBA" id="ARBA00023136"/>
    </source>
</evidence>
<dbReference type="InterPro" id="IPR024320">
    <property type="entry name" value="LPG_synthase_C"/>
</dbReference>
<dbReference type="PATRIC" id="fig|1389489.3.peg.110"/>
<feature type="transmembrane region" description="Helical" evidence="6">
    <location>
        <begin position="260"/>
        <end position="290"/>
    </location>
</feature>
<gene>
    <name evidence="8" type="ORF">O159_01170</name>
</gene>
<feature type="transmembrane region" description="Helical" evidence="6">
    <location>
        <begin position="368"/>
        <end position="389"/>
    </location>
</feature>
<dbReference type="InterPro" id="IPR035952">
    <property type="entry name" value="Rhomboid-like_sf"/>
</dbReference>
<dbReference type="PANTHER" id="PTHR34697:SF2">
    <property type="entry name" value="PHOSPHATIDYLGLYCEROL LYSYLTRANSFERASE"/>
    <property type="match status" value="1"/>
</dbReference>
<feature type="transmembrane region" description="Helical" evidence="6">
    <location>
        <begin position="51"/>
        <end position="71"/>
    </location>
</feature>
<dbReference type="Gene3D" id="1.20.1540.10">
    <property type="entry name" value="Rhomboid-like"/>
    <property type="match status" value="1"/>
</dbReference>
<protein>
    <recommendedName>
        <fullName evidence="7">Phosphatidylglycerol lysyltransferase C-terminal domain-containing protein</fullName>
    </recommendedName>
</protein>
<dbReference type="AlphaFoldDB" id="U3P269"/>
<dbReference type="InterPro" id="IPR051211">
    <property type="entry name" value="PG_lysyltransferase"/>
</dbReference>
<dbReference type="KEGG" id="lxy:O159_01170"/>
<evidence type="ECO:0000256" key="1">
    <source>
        <dbReference type="ARBA" id="ARBA00004651"/>
    </source>
</evidence>
<dbReference type="STRING" id="1389489.O159_01170"/>
<dbReference type="SUPFAM" id="SSF144091">
    <property type="entry name" value="Rhomboid-like"/>
    <property type="match status" value="1"/>
</dbReference>
<dbReference type="Pfam" id="PF09924">
    <property type="entry name" value="LPG_synthase_C"/>
    <property type="match status" value="1"/>
</dbReference>